<dbReference type="AlphaFoldDB" id="A0A1S0UBF4"/>
<keyword evidence="1" id="KW-0732">Signal</keyword>
<proteinExistence type="predicted"/>
<accession>A0A1S0UBF4</accession>
<feature type="chain" id="PRO_5010178022" evidence="1">
    <location>
        <begin position="22"/>
        <end position="69"/>
    </location>
</feature>
<feature type="signal peptide" evidence="1">
    <location>
        <begin position="1"/>
        <end position="21"/>
    </location>
</feature>
<gene>
    <name evidence="2" type="ORF">LOAG_00562</name>
</gene>
<evidence type="ECO:0000256" key="1">
    <source>
        <dbReference type="SAM" id="SignalP"/>
    </source>
</evidence>
<dbReference type="GeneID" id="9937930"/>
<organism evidence="2">
    <name type="scientific">Loa loa</name>
    <name type="common">Eye worm</name>
    <name type="synonym">Filaria loa</name>
    <dbReference type="NCBI Taxonomy" id="7209"/>
    <lineage>
        <taxon>Eukaryota</taxon>
        <taxon>Metazoa</taxon>
        <taxon>Ecdysozoa</taxon>
        <taxon>Nematoda</taxon>
        <taxon>Chromadorea</taxon>
        <taxon>Rhabditida</taxon>
        <taxon>Spirurina</taxon>
        <taxon>Spiruromorpha</taxon>
        <taxon>Filarioidea</taxon>
        <taxon>Onchocercidae</taxon>
        <taxon>Loa</taxon>
    </lineage>
</organism>
<reference evidence="2" key="1">
    <citation type="submission" date="2012-04" db="EMBL/GenBank/DDBJ databases">
        <title>The Genome Sequence of Loa loa.</title>
        <authorList>
            <consortium name="The Broad Institute Genome Sequencing Platform"/>
            <consortium name="Broad Institute Genome Sequencing Center for Infectious Disease"/>
            <person name="Nutman T.B."/>
            <person name="Fink D.L."/>
            <person name="Russ C."/>
            <person name="Young S."/>
            <person name="Zeng Q."/>
            <person name="Gargeya S."/>
            <person name="Alvarado L."/>
            <person name="Berlin A."/>
            <person name="Chapman S.B."/>
            <person name="Chen Z."/>
            <person name="Freedman E."/>
            <person name="Gellesch M."/>
            <person name="Goldberg J."/>
            <person name="Griggs A."/>
            <person name="Gujja S."/>
            <person name="Heilman E.R."/>
            <person name="Heiman D."/>
            <person name="Howarth C."/>
            <person name="Mehta T."/>
            <person name="Neiman D."/>
            <person name="Pearson M."/>
            <person name="Roberts A."/>
            <person name="Saif S."/>
            <person name="Shea T."/>
            <person name="Shenoy N."/>
            <person name="Sisk P."/>
            <person name="Stolte C."/>
            <person name="Sykes S."/>
            <person name="White J."/>
            <person name="Yandava C."/>
            <person name="Haas B."/>
            <person name="Henn M.R."/>
            <person name="Nusbaum C."/>
            <person name="Birren B."/>
        </authorList>
    </citation>
    <scope>NUCLEOTIDE SEQUENCE [LARGE SCALE GENOMIC DNA]</scope>
</reference>
<protein>
    <submittedName>
        <fullName evidence="2">Uncharacterized protein</fullName>
    </submittedName>
</protein>
<dbReference type="KEGG" id="loa:LOAG_00562"/>
<dbReference type="InParanoid" id="A0A1S0UBF4"/>
<dbReference type="EMBL" id="JH712120">
    <property type="protein sequence ID" value="EFO27925.1"/>
    <property type="molecule type" value="Genomic_DNA"/>
</dbReference>
<evidence type="ECO:0000313" key="2">
    <source>
        <dbReference type="EMBL" id="EFO27925.1"/>
    </source>
</evidence>
<dbReference type="CTD" id="9937930"/>
<sequence>MIKRIFFWPGHINILMIVCTSISDDCLHIDIVTAACKSMSFPGLALLPLLMKETALADITVLMAPINYA</sequence>
<name>A0A1S0UBF4_LOALO</name>
<dbReference type="RefSeq" id="XP_003136150.1">
    <property type="nucleotide sequence ID" value="XM_003136102.1"/>
</dbReference>